<dbReference type="InterPro" id="IPR008271">
    <property type="entry name" value="Ser/Thr_kinase_AS"/>
</dbReference>
<dbReference type="InterPro" id="IPR011009">
    <property type="entry name" value="Kinase-like_dom_sf"/>
</dbReference>
<feature type="region of interest" description="Disordered" evidence="6">
    <location>
        <begin position="300"/>
        <end position="393"/>
    </location>
</feature>
<comment type="caution">
    <text evidence="8">The sequence shown here is derived from an EMBL/GenBank/DDBJ whole genome shotgun (WGS) entry which is preliminary data.</text>
</comment>
<dbReference type="PANTHER" id="PTHR43289">
    <property type="entry name" value="MITOGEN-ACTIVATED PROTEIN KINASE KINASE KINASE 20-RELATED"/>
    <property type="match status" value="1"/>
</dbReference>
<keyword evidence="3 8" id="KW-0418">Kinase</keyword>
<sequence length="590" mass="60920">MEPLAAEDPRTIGEYRLLRRLGAGGMGRVYLGRSPGGRTVAVKVVHAQFAADEQFRSRFRREIAAARRVGSDWTAPVLDADPDAATPWVATGYVAGPSLHDAVVAHGPLPEHSTRAAVAGLAEALDAVHRLGLVHRDLKPSNVLLALDGPRLIDFGIARAIDATASLTGTGVSIGSPGFMSPEQVHGREAAPASDVFSLGAVLVFAATGQGPFPGESSASLLYKVVYDEPELGALDGDLRELAASCLAKEPSARPPVAEIVRRLAGDGGPAALIGPGWLPAPVVEGVSRRAVQLLELETEPLPPAPDDGPPPDKPAQGEGGPREGESPTPPPTRSPLSGFGPAAWDQPTVDAPHRPPGPQHTPPPAYMPTPPGVPHHPRTPHTPRPLPSGPAAVHSGGNTTLVVVLAVVAVIVLGLGTYAVGQIEGNGGGTESSAGAEGPRDNTDGGSGHGQSSAGGSDADRSGSRAPGSGESDTIPDAFLGTWEGSFPETLTQQPITIVAHVNRGGTGDRAVRFTMMFDGQSCKSVGTVVGVTDRALRVTEQLDAEHLNPVGCIATPGEMILARDGGRLRYQFQDLLVGTTTVMLSRRD</sequence>
<feature type="domain" description="Protein kinase" evidence="7">
    <location>
        <begin position="15"/>
        <end position="274"/>
    </location>
</feature>
<dbReference type="Gene3D" id="1.10.510.10">
    <property type="entry name" value="Transferase(Phosphotransferase) domain 1"/>
    <property type="match status" value="1"/>
</dbReference>
<dbReference type="Gene3D" id="3.30.200.20">
    <property type="entry name" value="Phosphorylase Kinase, domain 1"/>
    <property type="match status" value="1"/>
</dbReference>
<keyword evidence="8" id="KW-0723">Serine/threonine-protein kinase</keyword>
<dbReference type="EMBL" id="JABJXA010000098">
    <property type="protein sequence ID" value="MBB1260458.1"/>
    <property type="molecule type" value="Genomic_DNA"/>
</dbReference>
<accession>A0A7W3ZU18</accession>
<evidence type="ECO:0000256" key="1">
    <source>
        <dbReference type="ARBA" id="ARBA00022679"/>
    </source>
</evidence>
<dbReference type="PROSITE" id="PS50011">
    <property type="entry name" value="PROTEIN_KINASE_DOM"/>
    <property type="match status" value="1"/>
</dbReference>
<proteinExistence type="predicted"/>
<gene>
    <name evidence="8" type="ORF">H3147_16675</name>
</gene>
<dbReference type="PROSITE" id="PS00107">
    <property type="entry name" value="PROTEIN_KINASE_ATP"/>
    <property type="match status" value="1"/>
</dbReference>
<keyword evidence="4 5" id="KW-0067">ATP-binding</keyword>
<feature type="region of interest" description="Disordered" evidence="6">
    <location>
        <begin position="428"/>
        <end position="484"/>
    </location>
</feature>
<name>A0A7W3ZU18_9ACTN</name>
<keyword evidence="2 5" id="KW-0547">Nucleotide-binding</keyword>
<reference evidence="9" key="1">
    <citation type="submission" date="2020-05" db="EMBL/GenBank/DDBJ databases">
        <title>Classification of alakaliphilic streptomycetes isolated from an alkaline soil next to Lonar Crater, India and a proposal for the recognition of Streptomyces alkaliterrae sp. nov.</title>
        <authorList>
            <person name="Golinska P."/>
        </authorList>
    </citation>
    <scope>NUCLEOTIDE SEQUENCE [LARGE SCALE GENOMIC DNA]</scope>
    <source>
        <strain evidence="9">OF8</strain>
    </source>
</reference>
<evidence type="ECO:0000256" key="6">
    <source>
        <dbReference type="SAM" id="MobiDB-lite"/>
    </source>
</evidence>
<feature type="compositionally biased region" description="Pro residues" evidence="6">
    <location>
        <begin position="355"/>
        <end position="375"/>
    </location>
</feature>
<evidence type="ECO:0000313" key="9">
    <source>
        <dbReference type="Proteomes" id="UP000517765"/>
    </source>
</evidence>
<dbReference type="InterPro" id="IPR000719">
    <property type="entry name" value="Prot_kinase_dom"/>
</dbReference>
<feature type="binding site" evidence="5">
    <location>
        <position position="43"/>
    </location>
    <ligand>
        <name>ATP</name>
        <dbReference type="ChEBI" id="CHEBI:30616"/>
    </ligand>
</feature>
<dbReference type="Pfam" id="PF00069">
    <property type="entry name" value="Pkinase"/>
    <property type="match status" value="1"/>
</dbReference>
<dbReference type="PROSITE" id="PS00108">
    <property type="entry name" value="PROTEIN_KINASE_ST"/>
    <property type="match status" value="1"/>
</dbReference>
<protein>
    <submittedName>
        <fullName evidence="8">Serine/threonine protein kinase</fullName>
    </submittedName>
</protein>
<dbReference type="Proteomes" id="UP000517765">
    <property type="component" value="Unassembled WGS sequence"/>
</dbReference>
<dbReference type="SMART" id="SM00220">
    <property type="entry name" value="S_TKc"/>
    <property type="match status" value="1"/>
</dbReference>
<feature type="compositionally biased region" description="Pro residues" evidence="6">
    <location>
        <begin position="301"/>
        <end position="314"/>
    </location>
</feature>
<keyword evidence="1" id="KW-0808">Transferase</keyword>
<evidence type="ECO:0000256" key="3">
    <source>
        <dbReference type="ARBA" id="ARBA00022777"/>
    </source>
</evidence>
<evidence type="ECO:0000259" key="7">
    <source>
        <dbReference type="PROSITE" id="PS50011"/>
    </source>
</evidence>
<organism evidence="8 9">
    <name type="scientific">Streptomyces alkaliterrae</name>
    <dbReference type="NCBI Taxonomy" id="2213162"/>
    <lineage>
        <taxon>Bacteria</taxon>
        <taxon>Bacillati</taxon>
        <taxon>Actinomycetota</taxon>
        <taxon>Actinomycetes</taxon>
        <taxon>Kitasatosporales</taxon>
        <taxon>Streptomycetaceae</taxon>
        <taxon>Streptomyces</taxon>
    </lineage>
</organism>
<dbReference type="GO" id="GO:0005524">
    <property type="term" value="F:ATP binding"/>
    <property type="evidence" value="ECO:0007669"/>
    <property type="project" value="UniProtKB-UniRule"/>
</dbReference>
<evidence type="ECO:0000256" key="5">
    <source>
        <dbReference type="PROSITE-ProRule" id="PRU10141"/>
    </source>
</evidence>
<dbReference type="SUPFAM" id="SSF56112">
    <property type="entry name" value="Protein kinase-like (PK-like)"/>
    <property type="match status" value="1"/>
</dbReference>
<evidence type="ECO:0000313" key="8">
    <source>
        <dbReference type="EMBL" id="MBB1260458.1"/>
    </source>
</evidence>
<dbReference type="AlphaFoldDB" id="A0A7W3ZU18"/>
<dbReference type="RefSeq" id="WP_181356398.1">
    <property type="nucleotide sequence ID" value="NZ_JABJXA010000098.1"/>
</dbReference>
<evidence type="ECO:0000256" key="4">
    <source>
        <dbReference type="ARBA" id="ARBA00022840"/>
    </source>
</evidence>
<dbReference type="CDD" id="cd14014">
    <property type="entry name" value="STKc_PknB_like"/>
    <property type="match status" value="1"/>
</dbReference>
<dbReference type="PANTHER" id="PTHR43289:SF34">
    <property type="entry name" value="SERINE_THREONINE-PROTEIN KINASE YBDM-RELATED"/>
    <property type="match status" value="1"/>
</dbReference>
<dbReference type="GO" id="GO:0004674">
    <property type="term" value="F:protein serine/threonine kinase activity"/>
    <property type="evidence" value="ECO:0007669"/>
    <property type="project" value="UniProtKB-KW"/>
</dbReference>
<evidence type="ECO:0000256" key="2">
    <source>
        <dbReference type="ARBA" id="ARBA00022741"/>
    </source>
</evidence>
<dbReference type="InterPro" id="IPR017441">
    <property type="entry name" value="Protein_kinase_ATP_BS"/>
</dbReference>